<gene>
    <name evidence="1" type="ORF">Cni_G16376</name>
</gene>
<name>A0AAQ3KKW5_9LILI</name>
<reference evidence="1 2" key="1">
    <citation type="submission" date="2023-10" db="EMBL/GenBank/DDBJ databases">
        <title>Chromosome-scale genome assembly provides insights into flower coloration mechanisms of Canna indica.</title>
        <authorList>
            <person name="Li C."/>
        </authorList>
    </citation>
    <scope>NUCLEOTIDE SEQUENCE [LARGE SCALE GENOMIC DNA]</scope>
    <source>
        <tissue evidence="1">Flower</tissue>
    </source>
</reference>
<evidence type="ECO:0000313" key="1">
    <source>
        <dbReference type="EMBL" id="WOL07631.1"/>
    </source>
</evidence>
<evidence type="ECO:0000313" key="2">
    <source>
        <dbReference type="Proteomes" id="UP001327560"/>
    </source>
</evidence>
<dbReference type="Proteomes" id="UP001327560">
    <property type="component" value="Chromosome 5"/>
</dbReference>
<dbReference type="AlphaFoldDB" id="A0AAQ3KKW5"/>
<accession>A0AAQ3KKW5</accession>
<organism evidence="1 2">
    <name type="scientific">Canna indica</name>
    <name type="common">Indian-shot</name>
    <dbReference type="NCBI Taxonomy" id="4628"/>
    <lineage>
        <taxon>Eukaryota</taxon>
        <taxon>Viridiplantae</taxon>
        <taxon>Streptophyta</taxon>
        <taxon>Embryophyta</taxon>
        <taxon>Tracheophyta</taxon>
        <taxon>Spermatophyta</taxon>
        <taxon>Magnoliopsida</taxon>
        <taxon>Liliopsida</taxon>
        <taxon>Zingiberales</taxon>
        <taxon>Cannaceae</taxon>
        <taxon>Canna</taxon>
    </lineage>
</organism>
<dbReference type="EMBL" id="CP136894">
    <property type="protein sequence ID" value="WOL07631.1"/>
    <property type="molecule type" value="Genomic_DNA"/>
</dbReference>
<protein>
    <submittedName>
        <fullName evidence="1">Uncharacterized protein</fullName>
    </submittedName>
</protein>
<keyword evidence="2" id="KW-1185">Reference proteome</keyword>
<sequence length="57" mass="6320">MELVHVPKGWDRLLLPVISVQSEKVIARIGKATIRSGNSQFTETKSICVSQECILPI</sequence>
<proteinExistence type="predicted"/>